<name>A0A4R7P5Z6_9GAMM</name>
<comment type="caution">
    <text evidence="1">The sequence shown here is derived from an EMBL/GenBank/DDBJ whole genome shotgun (WGS) entry which is preliminary data.</text>
</comment>
<organism evidence="1 2">
    <name type="scientific">Panacagrimonas perspica</name>
    <dbReference type="NCBI Taxonomy" id="381431"/>
    <lineage>
        <taxon>Bacteria</taxon>
        <taxon>Pseudomonadati</taxon>
        <taxon>Pseudomonadota</taxon>
        <taxon>Gammaproteobacteria</taxon>
        <taxon>Nevskiales</taxon>
        <taxon>Nevskiaceae</taxon>
        <taxon>Panacagrimonas</taxon>
    </lineage>
</organism>
<gene>
    <name evidence="1" type="ORF">DFR24_2820</name>
</gene>
<evidence type="ECO:0000313" key="2">
    <source>
        <dbReference type="Proteomes" id="UP000295341"/>
    </source>
</evidence>
<sequence length="90" mass="9436">MGTTVGTGNFPLAAKIVAGAMATNGAARFLTNPNVVKWLARTTETPDATLPAQLANLAAIADRTGDPEVEELQAELVKRFGSGRQSLLRN</sequence>
<protein>
    <submittedName>
        <fullName evidence="1">Uncharacterized protein</fullName>
    </submittedName>
</protein>
<evidence type="ECO:0000313" key="1">
    <source>
        <dbReference type="EMBL" id="TDU28450.1"/>
    </source>
</evidence>
<reference evidence="1 2" key="1">
    <citation type="submission" date="2019-03" db="EMBL/GenBank/DDBJ databases">
        <title>Genomic Encyclopedia of Type Strains, Phase IV (KMG-IV): sequencing the most valuable type-strain genomes for metagenomic binning, comparative biology and taxonomic classification.</title>
        <authorList>
            <person name="Goeker M."/>
        </authorList>
    </citation>
    <scope>NUCLEOTIDE SEQUENCE [LARGE SCALE GENOMIC DNA]</scope>
    <source>
        <strain evidence="1 2">DSM 26377</strain>
    </source>
</reference>
<proteinExistence type="predicted"/>
<accession>A0A4R7P5Z6</accession>
<dbReference type="Proteomes" id="UP000295341">
    <property type="component" value="Unassembled WGS sequence"/>
</dbReference>
<dbReference type="AlphaFoldDB" id="A0A4R7P5Z6"/>
<dbReference type="EMBL" id="SOBT01000009">
    <property type="protein sequence ID" value="TDU28450.1"/>
    <property type="molecule type" value="Genomic_DNA"/>
</dbReference>
<keyword evidence="2" id="KW-1185">Reference proteome</keyword>